<keyword evidence="2 5" id="KW-0812">Transmembrane</keyword>
<keyword evidence="1" id="KW-1003">Cell membrane</keyword>
<dbReference type="Pfam" id="PF02659">
    <property type="entry name" value="Mntp"/>
    <property type="match status" value="1"/>
</dbReference>
<evidence type="ECO:0000256" key="2">
    <source>
        <dbReference type="ARBA" id="ARBA00022692"/>
    </source>
</evidence>
<feature type="transmembrane region" description="Helical" evidence="5">
    <location>
        <begin position="118"/>
        <end position="137"/>
    </location>
</feature>
<evidence type="ECO:0000313" key="6">
    <source>
        <dbReference type="EMBL" id="UOQ86261.1"/>
    </source>
</evidence>
<evidence type="ECO:0000256" key="5">
    <source>
        <dbReference type="SAM" id="Phobius"/>
    </source>
</evidence>
<dbReference type="PANTHER" id="PTHR35529">
    <property type="entry name" value="MANGANESE EFFLUX PUMP MNTP-RELATED"/>
    <property type="match status" value="1"/>
</dbReference>
<evidence type="ECO:0000256" key="1">
    <source>
        <dbReference type="ARBA" id="ARBA00022475"/>
    </source>
</evidence>
<dbReference type="InterPro" id="IPR003810">
    <property type="entry name" value="Mntp/YtaF"/>
</dbReference>
<feature type="transmembrane region" description="Helical" evidence="5">
    <location>
        <begin position="65"/>
        <end position="83"/>
    </location>
</feature>
<dbReference type="EMBL" id="CP095071">
    <property type="protein sequence ID" value="UOQ86261.1"/>
    <property type="molecule type" value="Genomic_DNA"/>
</dbReference>
<protein>
    <submittedName>
        <fullName evidence="6">Sporulation membrane protein YtaF</fullName>
    </submittedName>
</protein>
<accession>A0ABY4GPE1</accession>
<keyword evidence="3 5" id="KW-1133">Transmembrane helix</keyword>
<feature type="transmembrane region" description="Helical" evidence="5">
    <location>
        <begin position="143"/>
        <end position="164"/>
    </location>
</feature>
<dbReference type="InterPro" id="IPR014205">
    <property type="entry name" value="Spore_YtaF"/>
</dbReference>
<dbReference type="PANTHER" id="PTHR35529:SF2">
    <property type="entry name" value="SPORULATION PROTEIN YTAF-RELATED"/>
    <property type="match status" value="1"/>
</dbReference>
<keyword evidence="7" id="KW-1185">Reference proteome</keyword>
<feature type="transmembrane region" description="Helical" evidence="5">
    <location>
        <begin position="176"/>
        <end position="193"/>
    </location>
</feature>
<evidence type="ECO:0000256" key="3">
    <source>
        <dbReference type="ARBA" id="ARBA00022989"/>
    </source>
</evidence>
<evidence type="ECO:0000313" key="7">
    <source>
        <dbReference type="Proteomes" id="UP000831537"/>
    </source>
</evidence>
<organism evidence="6 7">
    <name type="scientific">Gracilibacillus salinarum</name>
    <dbReference type="NCBI Taxonomy" id="2932255"/>
    <lineage>
        <taxon>Bacteria</taxon>
        <taxon>Bacillati</taxon>
        <taxon>Bacillota</taxon>
        <taxon>Bacilli</taxon>
        <taxon>Bacillales</taxon>
        <taxon>Bacillaceae</taxon>
        <taxon>Gracilibacillus</taxon>
    </lineage>
</organism>
<evidence type="ECO:0000256" key="4">
    <source>
        <dbReference type="ARBA" id="ARBA00023136"/>
    </source>
</evidence>
<proteinExistence type="predicted"/>
<gene>
    <name evidence="6" type="primary">ytaF</name>
    <name evidence="6" type="ORF">MUN87_05050</name>
</gene>
<name>A0ABY4GPE1_9BACI</name>
<feature type="transmembrane region" description="Helical" evidence="5">
    <location>
        <begin position="36"/>
        <end position="59"/>
    </location>
</feature>
<dbReference type="RefSeq" id="WP_244746579.1">
    <property type="nucleotide sequence ID" value="NZ_CP095071.1"/>
</dbReference>
<reference evidence="6 7" key="1">
    <citation type="submission" date="2022-04" db="EMBL/GenBank/DDBJ databases">
        <title>Gracilibacillus sp. isolated from saltern.</title>
        <authorList>
            <person name="Won M."/>
            <person name="Lee C.-M."/>
            <person name="Woen H.-Y."/>
            <person name="Kwon S.-W."/>
        </authorList>
    </citation>
    <scope>NUCLEOTIDE SEQUENCE [LARGE SCALE GENOMIC DNA]</scope>
    <source>
        <strain evidence="6 7">SSPM10-3</strain>
    </source>
</reference>
<dbReference type="NCBIfam" id="TIGR02840">
    <property type="entry name" value="spore_YtaF"/>
    <property type="match status" value="1"/>
</dbReference>
<feature type="transmembrane region" description="Helical" evidence="5">
    <location>
        <begin position="6"/>
        <end position="24"/>
    </location>
</feature>
<keyword evidence="4 5" id="KW-0472">Membrane</keyword>
<dbReference type="Proteomes" id="UP000831537">
    <property type="component" value="Chromosome"/>
</dbReference>
<sequence length="195" mass="20841">MMLPLLLFAISMDSVLVAFTYGLRGLTLPAKELIKISFTVAVCFGISMGFGSVLASFISIDLMELAGGFILTLVGLFLIASLIQKESAKKIPFLIKILKKPMEADIDRSGNINGMEPFLIGVALSLDSFGAGIGIYLIGASPIFTPIAVGLITAFCLYLGVFTGKYFANSKGLEKMSFLPGCLLVIIGIWKMIVV</sequence>